<dbReference type="SMART" id="SM00448">
    <property type="entry name" value="REC"/>
    <property type="match status" value="1"/>
</dbReference>
<evidence type="ECO:0000256" key="5">
    <source>
        <dbReference type="SAM" id="Coils"/>
    </source>
</evidence>
<dbReference type="SUPFAM" id="SSF52172">
    <property type="entry name" value="CheY-like"/>
    <property type="match status" value="1"/>
</dbReference>
<dbReference type="Gene3D" id="3.40.50.2300">
    <property type="match status" value="1"/>
</dbReference>
<dbReference type="EMBL" id="JAFBDT010000002">
    <property type="protein sequence ID" value="MBM7560974.1"/>
    <property type="molecule type" value="Genomic_DNA"/>
</dbReference>
<proteinExistence type="predicted"/>
<sequence length="504" mass="57807">MDYNKLSKESLIHEIEQLTQMVDHLKMDISGYTRNVQHVLNTVSVQTCWIGTDYSVFWHNGHSVVKRGELKCYQMFFGLPDVCEGCQMLQVQNSKIGMSFMHPSGKNIFQIPSGDSGILEFHMDSPNEYIEKSSDQKIIEQYRSENEALLTRNETLLSTFQMFSKALKTPLRALNGYFLTQTDALKGSYFEALKNSSEQVMETLNKFMVLGKFEAGRTLFRKEEFKLLNIISDATAQARLAGKSGDIHLVCAPTIPEVVKGDALNFRLMLDFLFEAMLFVCKSGTLEISVTEVSQTQSRLFLKIAMRGEKAPSRSINEILIETEAFNTFTDFETYSAALGLQLATKIIAMQNGTLEVFEGLDEEVYIDVMVKLDKLFPKGWLDPQYDRHEKKRILIADHDKPEVPFEVFSDYEVYFAETGQEALELYFDVNPDMVLVHVAIEACDGFEVYDEIERRRKEPVPIIAMSHKLIDNERIFMQDYGFDDYISKPLTEDKIRMLVSKFL</sequence>
<dbReference type="PROSITE" id="PS50110">
    <property type="entry name" value="RESPONSE_REGULATORY"/>
    <property type="match status" value="1"/>
</dbReference>
<evidence type="ECO:0000256" key="1">
    <source>
        <dbReference type="ARBA" id="ARBA00018672"/>
    </source>
</evidence>
<dbReference type="Gene3D" id="3.30.565.10">
    <property type="entry name" value="Histidine kinase-like ATPase, C-terminal domain"/>
    <property type="match status" value="1"/>
</dbReference>
<organism evidence="7 8">
    <name type="scientific">Fusibacter tunisiensis</name>
    <dbReference type="NCBI Taxonomy" id="1008308"/>
    <lineage>
        <taxon>Bacteria</taxon>
        <taxon>Bacillati</taxon>
        <taxon>Bacillota</taxon>
        <taxon>Clostridia</taxon>
        <taxon>Eubacteriales</taxon>
        <taxon>Eubacteriales Family XII. Incertae Sedis</taxon>
        <taxon>Fusibacter</taxon>
    </lineage>
</organism>
<dbReference type="Pfam" id="PF00072">
    <property type="entry name" value="Response_reg"/>
    <property type="match status" value="1"/>
</dbReference>
<reference evidence="7 8" key="1">
    <citation type="submission" date="2021-01" db="EMBL/GenBank/DDBJ databases">
        <title>Genomic Encyclopedia of Type Strains, Phase IV (KMG-IV): sequencing the most valuable type-strain genomes for metagenomic binning, comparative biology and taxonomic classification.</title>
        <authorList>
            <person name="Goeker M."/>
        </authorList>
    </citation>
    <scope>NUCLEOTIDE SEQUENCE [LARGE SCALE GENOMIC DNA]</scope>
    <source>
        <strain evidence="7 8">DSM 24436</strain>
    </source>
</reference>
<protein>
    <recommendedName>
        <fullName evidence="1">Stage 0 sporulation protein A homolog</fullName>
    </recommendedName>
</protein>
<evidence type="ECO:0000256" key="2">
    <source>
        <dbReference type="ARBA" id="ARBA00022553"/>
    </source>
</evidence>
<comment type="function">
    <text evidence="3">May play the central regulatory role in sporulation. It may be an element of the effector pathway responsible for the activation of sporulation genes in response to nutritional stress. Spo0A may act in concert with spo0H (a sigma factor) to control the expression of some genes that are critical to the sporulation process.</text>
</comment>
<evidence type="ECO:0000259" key="6">
    <source>
        <dbReference type="PROSITE" id="PS50110"/>
    </source>
</evidence>
<name>A0ABS2MNK8_9FIRM</name>
<evidence type="ECO:0000256" key="4">
    <source>
        <dbReference type="PROSITE-ProRule" id="PRU00169"/>
    </source>
</evidence>
<dbReference type="RefSeq" id="WP_204661856.1">
    <property type="nucleotide sequence ID" value="NZ_JAFBDT010000002.1"/>
</dbReference>
<accession>A0ABS2MNK8</accession>
<dbReference type="Proteomes" id="UP000767854">
    <property type="component" value="Unassembled WGS sequence"/>
</dbReference>
<comment type="caution">
    <text evidence="7">The sequence shown here is derived from an EMBL/GenBank/DDBJ whole genome shotgun (WGS) entry which is preliminary data.</text>
</comment>
<feature type="coiled-coil region" evidence="5">
    <location>
        <begin position="8"/>
        <end position="35"/>
    </location>
</feature>
<dbReference type="PANTHER" id="PTHR43547">
    <property type="entry name" value="TWO-COMPONENT HISTIDINE KINASE"/>
    <property type="match status" value="1"/>
</dbReference>
<dbReference type="InterPro" id="IPR001789">
    <property type="entry name" value="Sig_transdc_resp-reg_receiver"/>
</dbReference>
<feature type="domain" description="Response regulatory" evidence="6">
    <location>
        <begin position="382"/>
        <end position="504"/>
    </location>
</feature>
<dbReference type="InterPro" id="IPR036890">
    <property type="entry name" value="HATPase_C_sf"/>
</dbReference>
<dbReference type="InterPro" id="IPR011006">
    <property type="entry name" value="CheY-like_superfamily"/>
</dbReference>
<comment type="caution">
    <text evidence="4">Lacks conserved residue(s) required for the propagation of feature annotation.</text>
</comment>
<evidence type="ECO:0000313" key="8">
    <source>
        <dbReference type="Proteomes" id="UP000767854"/>
    </source>
</evidence>
<keyword evidence="5" id="KW-0175">Coiled coil</keyword>
<evidence type="ECO:0000313" key="7">
    <source>
        <dbReference type="EMBL" id="MBM7560974.1"/>
    </source>
</evidence>
<keyword evidence="2" id="KW-0597">Phosphoprotein</keyword>
<dbReference type="PANTHER" id="PTHR43547:SF2">
    <property type="entry name" value="HYBRID SIGNAL TRANSDUCTION HISTIDINE KINASE C"/>
    <property type="match status" value="1"/>
</dbReference>
<keyword evidence="8" id="KW-1185">Reference proteome</keyword>
<evidence type="ECO:0000256" key="3">
    <source>
        <dbReference type="ARBA" id="ARBA00024867"/>
    </source>
</evidence>
<gene>
    <name evidence="7" type="ORF">JOC49_000488</name>
</gene>